<feature type="domain" description="Band 7" evidence="2">
    <location>
        <begin position="41"/>
        <end position="180"/>
    </location>
</feature>
<keyword evidence="1" id="KW-1133">Transmembrane helix</keyword>
<reference evidence="3 4" key="1">
    <citation type="submission" date="2019-02" db="EMBL/GenBank/DDBJ databases">
        <title>Deep-cultivation of Planctomycetes and their phenomic and genomic characterization uncovers novel biology.</title>
        <authorList>
            <person name="Wiegand S."/>
            <person name="Jogler M."/>
            <person name="Boedeker C."/>
            <person name="Pinto D."/>
            <person name="Vollmers J."/>
            <person name="Rivas-Marin E."/>
            <person name="Kohn T."/>
            <person name="Peeters S.H."/>
            <person name="Heuer A."/>
            <person name="Rast P."/>
            <person name="Oberbeckmann S."/>
            <person name="Bunk B."/>
            <person name="Jeske O."/>
            <person name="Meyerdierks A."/>
            <person name="Storesund J.E."/>
            <person name="Kallscheuer N."/>
            <person name="Luecker S."/>
            <person name="Lage O.M."/>
            <person name="Pohl T."/>
            <person name="Merkel B.J."/>
            <person name="Hornburger P."/>
            <person name="Mueller R.-W."/>
            <person name="Bruemmer F."/>
            <person name="Labrenz M."/>
            <person name="Spormann A.M."/>
            <person name="Op den Camp H."/>
            <person name="Overmann J."/>
            <person name="Amann R."/>
            <person name="Jetten M.S.M."/>
            <person name="Mascher T."/>
            <person name="Medema M.H."/>
            <person name="Devos D.P."/>
            <person name="Kaster A.-K."/>
            <person name="Ovreas L."/>
            <person name="Rohde M."/>
            <person name="Galperin M.Y."/>
            <person name="Jogler C."/>
        </authorList>
    </citation>
    <scope>NUCLEOTIDE SEQUENCE [LARGE SCALE GENOMIC DNA]</scope>
    <source>
        <strain evidence="3 4">Pan153</strain>
    </source>
</reference>
<dbReference type="InterPro" id="IPR001107">
    <property type="entry name" value="Band_7"/>
</dbReference>
<organism evidence="3 4">
    <name type="scientific">Gimesia panareensis</name>
    <dbReference type="NCBI Taxonomy" id="2527978"/>
    <lineage>
        <taxon>Bacteria</taxon>
        <taxon>Pseudomonadati</taxon>
        <taxon>Planctomycetota</taxon>
        <taxon>Planctomycetia</taxon>
        <taxon>Planctomycetales</taxon>
        <taxon>Planctomycetaceae</taxon>
        <taxon>Gimesia</taxon>
    </lineage>
</organism>
<name>A0A518FVW6_9PLAN</name>
<feature type="transmembrane region" description="Helical" evidence="1">
    <location>
        <begin position="21"/>
        <end position="38"/>
    </location>
</feature>
<gene>
    <name evidence="3" type="ORF">Pan153_51500</name>
</gene>
<evidence type="ECO:0000259" key="2">
    <source>
        <dbReference type="Pfam" id="PF01145"/>
    </source>
</evidence>
<evidence type="ECO:0000256" key="1">
    <source>
        <dbReference type="SAM" id="Phobius"/>
    </source>
</evidence>
<protein>
    <submittedName>
        <fullName evidence="3">SPFH domain / Band 7 family protein</fullName>
    </submittedName>
</protein>
<keyword evidence="1" id="KW-0812">Transmembrane</keyword>
<evidence type="ECO:0000313" key="3">
    <source>
        <dbReference type="EMBL" id="QDV20475.1"/>
    </source>
</evidence>
<dbReference type="EMBL" id="CP036317">
    <property type="protein sequence ID" value="QDV20475.1"/>
    <property type="molecule type" value="Genomic_DNA"/>
</dbReference>
<dbReference type="AlphaFoldDB" id="A0A518FVW6"/>
<accession>A0A518FVW6</accession>
<sequence length="347" mass="39828">MSIFSKLTIKAKAVLQWLTRGVFARVVVGLLLVVFAVSTTKINHDELAILTRFGKNVERPLEPGLHFIFPFFHEVRRYDTRRQFLLITDMSVSPDKDFQEVLYQEGISAVTKDNVDAKIVLEVTYSIQKDKCTIDKFVSTFGRSQTTEGVRKIEKLIADTTRKLTRMLVNNVELEDAERRHVEFSRIILDFSNGDKRDTIHLPEDIEKNIESNFRNLNELPLSEIGIKIHTLGYRIQPSHEFEISRRTAAIELESQRSRLTIAEEKIKADEAEHKRMLADMLGAIELAKLESEKFSMLPDSNRSKILLKVIEKWDGRMPMVVGASSKDLLIHLSDLLNHPKTDNSPE</sequence>
<evidence type="ECO:0000313" key="4">
    <source>
        <dbReference type="Proteomes" id="UP000320839"/>
    </source>
</evidence>
<dbReference type="OrthoDB" id="9809197at2"/>
<proteinExistence type="predicted"/>
<dbReference type="Proteomes" id="UP000320839">
    <property type="component" value="Chromosome"/>
</dbReference>
<dbReference type="RefSeq" id="WP_145458689.1">
    <property type="nucleotide sequence ID" value="NZ_CP036317.1"/>
</dbReference>
<keyword evidence="1" id="KW-0472">Membrane</keyword>
<dbReference type="Pfam" id="PF01145">
    <property type="entry name" value="Band_7"/>
    <property type="match status" value="1"/>
</dbReference>